<name>A0AC61S547_9BACT</name>
<gene>
    <name evidence="1" type="ORF">E5990_06455</name>
</gene>
<protein>
    <submittedName>
        <fullName evidence="1">Urea transporter</fullName>
    </submittedName>
</protein>
<dbReference type="EMBL" id="SSTG01000068">
    <property type="protein sequence ID" value="THG50692.1"/>
    <property type="molecule type" value="Genomic_DNA"/>
</dbReference>
<evidence type="ECO:0000313" key="1">
    <source>
        <dbReference type="EMBL" id="THG50692.1"/>
    </source>
</evidence>
<proteinExistence type="predicted"/>
<comment type="caution">
    <text evidence="1">The sequence shown here is derived from an EMBL/GenBank/DDBJ whole genome shotgun (WGS) entry which is preliminary data.</text>
</comment>
<keyword evidence="2" id="KW-1185">Reference proteome</keyword>
<dbReference type="Proteomes" id="UP000305401">
    <property type="component" value="Unassembled WGS sequence"/>
</dbReference>
<accession>A0AC61S547</accession>
<reference evidence="1" key="1">
    <citation type="submission" date="2019-04" db="EMBL/GenBank/DDBJ databases">
        <title>Microbes associate with the intestines of laboratory mice.</title>
        <authorList>
            <person name="Navarre W."/>
            <person name="Wong E."/>
            <person name="Huang K.C."/>
            <person name="Tropini C."/>
            <person name="Ng K."/>
            <person name="Yu B."/>
        </authorList>
    </citation>
    <scope>NUCLEOTIDE SEQUENCE</scope>
    <source>
        <strain evidence="1">NM86_A22</strain>
    </source>
</reference>
<evidence type="ECO:0000313" key="2">
    <source>
        <dbReference type="Proteomes" id="UP000305401"/>
    </source>
</evidence>
<sequence>MNPRLYKNIFRIKTTTCTFLHGVGQVMFQPCALTGLLFLAGIFWGAYECGAPQAGWGAVIGTAVATATGFLAYPDKKYGSDGLWGFNGTLVGCALPAFLANTTMMWVTLIFFAMLTTWLQRGLNRIMLSWKINSLTFPFVFLTWIVLMASQQFNELPPVIHTAIAAEYSPTSLAIYWLKGISQVFLINSWVTGIFFIAALALSNLSAAIWAMTGSGIGLLFAIQFGAAPETIANGLYGFSPVLTAIAIGCTFSKPGTRTTIVTLAAIVTTVFIQGAMNELMLPWGIPTLTAPFCIATWLFQLSGATAGNNADAISK</sequence>
<organism evidence="1 2">
    <name type="scientific">Muribaculum caecicola</name>
    <dbReference type="NCBI Taxonomy" id="3038144"/>
    <lineage>
        <taxon>Bacteria</taxon>
        <taxon>Pseudomonadati</taxon>
        <taxon>Bacteroidota</taxon>
        <taxon>Bacteroidia</taxon>
        <taxon>Bacteroidales</taxon>
        <taxon>Muribaculaceae</taxon>
        <taxon>Muribaculum</taxon>
    </lineage>
</organism>